<dbReference type="Proteomes" id="UP001336015">
    <property type="component" value="Unassembled WGS sequence"/>
</dbReference>
<dbReference type="EMBL" id="JAJGWQ010000020">
    <property type="protein sequence ID" value="MEB3785715.1"/>
    <property type="molecule type" value="Genomic_DNA"/>
</dbReference>
<evidence type="ECO:0000313" key="3">
    <source>
        <dbReference type="Proteomes" id="UP001336015"/>
    </source>
</evidence>
<dbReference type="RefSeq" id="WP_258925361.1">
    <property type="nucleotide sequence ID" value="NZ_JAEFBF010000014.1"/>
</dbReference>
<comment type="caution">
    <text evidence="2">The sequence shown here is derived from an EMBL/GenBank/DDBJ whole genome shotgun (WGS) entry which is preliminary data.</text>
</comment>
<keyword evidence="3" id="KW-1185">Reference proteome</keyword>
<feature type="region of interest" description="Disordered" evidence="1">
    <location>
        <begin position="633"/>
        <end position="669"/>
    </location>
</feature>
<protein>
    <submittedName>
        <fullName evidence="2">Transposase</fullName>
    </submittedName>
</protein>
<proteinExistence type="predicted"/>
<reference evidence="2 3" key="1">
    <citation type="journal article" date="2023" name="Int J Dairy Technol">
        <title>Genome based analysis of Pseudomonas paracarnis RQ057, a strain responsible for blue discoloration spoilage in processed cheese.</title>
        <authorList>
            <person name="Rodrigues Rd.S."/>
            <person name="Machado S.G."/>
            <person name="de Carvalho A.F."/>
            <person name="Nero L.A."/>
        </authorList>
    </citation>
    <scope>NUCLEOTIDE SEQUENCE [LARGE SCALE GENOMIC DNA]</scope>
    <source>
        <strain evidence="2 3">RQ057</strain>
    </source>
</reference>
<feature type="compositionally biased region" description="Basic and acidic residues" evidence="1">
    <location>
        <begin position="655"/>
        <end position="669"/>
    </location>
</feature>
<accession>A0ABU6C200</accession>
<name>A0ABU6C200_9PSED</name>
<gene>
    <name evidence="2" type="ORF">LLW09_24605</name>
</gene>
<organism evidence="2 3">
    <name type="scientific">Pseudomonas paracarnis</name>
    <dbReference type="NCBI Taxonomy" id="2750625"/>
    <lineage>
        <taxon>Bacteria</taxon>
        <taxon>Pseudomonadati</taxon>
        <taxon>Pseudomonadota</taxon>
        <taxon>Gammaproteobacteria</taxon>
        <taxon>Pseudomonadales</taxon>
        <taxon>Pseudomonadaceae</taxon>
        <taxon>Pseudomonas</taxon>
    </lineage>
</organism>
<evidence type="ECO:0000313" key="2">
    <source>
        <dbReference type="EMBL" id="MEB3785715.1"/>
    </source>
</evidence>
<evidence type="ECO:0000256" key="1">
    <source>
        <dbReference type="SAM" id="MobiDB-lite"/>
    </source>
</evidence>
<sequence length="669" mass="75705">MMAGARLIAPEGFYCLEKGKIYHFLHSNGGTNRVRLVNFCDDGRKIRSHLITLTRFEFEEALEAGFILEDGPADKIPPWLAPVDGLSVAQRETLRISTTESYDQKVNRRFAAISELVLRLGEILASDNPDDIVNAHAKTLKPVQNTSRLRLWFYTYIVFGRNKWTLMPPLHRIGGWDRDDPSYVRRLGRPSPKGKYWGFRADAEMKEKIIEGYVEFRAPNKTANDIYNEIVTKKFGCNAVKRNGKIEFIHPDNEPFPTRSQIRTQIERRFSPRQRSVAVRGAHKTRANTGSQGSFADRLLNVNQCVEFDGYYISEKLSGISEGSAVDSFCVVRGVCGLSGLVVGIGFAEGKETMDAYKMCLLSMAANKVKFAELFGLTIGPDEWPSEGLSRGIVFDRGPGANFDVESAINWLGIFETTPVFSGQSKATVEASHPRDKKSLDQPTYVHSRLNFVQMAKREILQVLMDNRGSDASGRLDDELVFAGVMPTPLAIFNYWDQRGRNSADSMQFHTAIREFLAVRPATIRNDAVYFYGRKYRSAELVATGVFDRVAKDGVITTTAYTLTMCVRHIWIEVNGRLYELDFIRSQRTLDGTVDISLRDLQLYDQMRRKGNAAFYDEIPAVQEFFKKRFKQETGEDWHGGARKTGRPAKNASAQRDEADYDRFIGRAK</sequence>